<dbReference type="EC" id="2.4.-.-" evidence="3"/>
<dbReference type="Pfam" id="PF00534">
    <property type="entry name" value="Glycos_transf_1"/>
    <property type="match status" value="1"/>
</dbReference>
<dbReference type="CDD" id="cd03801">
    <property type="entry name" value="GT4_PimA-like"/>
    <property type="match status" value="1"/>
</dbReference>
<dbReference type="PANTHER" id="PTHR45947">
    <property type="entry name" value="SULFOQUINOVOSYL TRANSFERASE SQD2"/>
    <property type="match status" value="1"/>
</dbReference>
<feature type="domain" description="Glycosyl transferase family 1" evidence="1">
    <location>
        <begin position="197"/>
        <end position="371"/>
    </location>
</feature>
<protein>
    <submittedName>
        <fullName evidence="3">Putative glycosyltransferase EpsD</fullName>
        <ecNumber evidence="3">2.4.-.-</ecNumber>
    </submittedName>
</protein>
<dbReference type="OrthoDB" id="73743at2"/>
<dbReference type="GO" id="GO:0016757">
    <property type="term" value="F:glycosyltransferase activity"/>
    <property type="evidence" value="ECO:0007669"/>
    <property type="project" value="UniProtKB-KW"/>
</dbReference>
<dbReference type="Pfam" id="PF13579">
    <property type="entry name" value="Glyco_trans_4_4"/>
    <property type="match status" value="1"/>
</dbReference>
<dbReference type="Proteomes" id="UP000318288">
    <property type="component" value="Unassembled WGS sequence"/>
</dbReference>
<keyword evidence="3" id="KW-0328">Glycosyltransferase</keyword>
<dbReference type="Gene3D" id="3.40.50.2000">
    <property type="entry name" value="Glycogen Phosphorylase B"/>
    <property type="match status" value="2"/>
</dbReference>
<keyword evidence="3" id="KW-0808">Transferase</keyword>
<feature type="domain" description="Glycosyltransferase subfamily 4-like N-terminal" evidence="2">
    <location>
        <begin position="46"/>
        <end position="186"/>
    </location>
</feature>
<dbReference type="PANTHER" id="PTHR45947:SF3">
    <property type="entry name" value="SULFOQUINOVOSYL TRANSFERASE SQD2"/>
    <property type="match status" value="1"/>
</dbReference>
<evidence type="ECO:0000313" key="4">
    <source>
        <dbReference type="Proteomes" id="UP000318288"/>
    </source>
</evidence>
<dbReference type="SUPFAM" id="SSF53756">
    <property type="entry name" value="UDP-Glycosyltransferase/glycogen phosphorylase"/>
    <property type="match status" value="1"/>
</dbReference>
<proteinExistence type="predicted"/>
<dbReference type="EMBL" id="SJPW01000002">
    <property type="protein sequence ID" value="TWU58454.1"/>
    <property type="molecule type" value="Genomic_DNA"/>
</dbReference>
<reference evidence="3 4" key="1">
    <citation type="submission" date="2019-02" db="EMBL/GenBank/DDBJ databases">
        <title>Deep-cultivation of Planctomycetes and their phenomic and genomic characterization uncovers novel biology.</title>
        <authorList>
            <person name="Wiegand S."/>
            <person name="Jogler M."/>
            <person name="Boedeker C."/>
            <person name="Pinto D."/>
            <person name="Vollmers J."/>
            <person name="Rivas-Marin E."/>
            <person name="Kohn T."/>
            <person name="Peeters S.H."/>
            <person name="Heuer A."/>
            <person name="Rast P."/>
            <person name="Oberbeckmann S."/>
            <person name="Bunk B."/>
            <person name="Jeske O."/>
            <person name="Meyerdierks A."/>
            <person name="Storesund J.E."/>
            <person name="Kallscheuer N."/>
            <person name="Luecker S."/>
            <person name="Lage O.M."/>
            <person name="Pohl T."/>
            <person name="Merkel B.J."/>
            <person name="Hornburger P."/>
            <person name="Mueller R.-W."/>
            <person name="Bruemmer F."/>
            <person name="Labrenz M."/>
            <person name="Spormann A.M."/>
            <person name="Op Den Camp H."/>
            <person name="Overmann J."/>
            <person name="Amann R."/>
            <person name="Jetten M.S.M."/>
            <person name="Mascher T."/>
            <person name="Medema M.H."/>
            <person name="Devos D.P."/>
            <person name="Kaster A.-K."/>
            <person name="Ovreas L."/>
            <person name="Rohde M."/>
            <person name="Galperin M.Y."/>
            <person name="Jogler C."/>
        </authorList>
    </citation>
    <scope>NUCLEOTIDE SEQUENCE [LARGE SCALE GENOMIC DNA]</scope>
    <source>
        <strain evidence="3 4">Poly51</strain>
    </source>
</reference>
<organism evidence="3 4">
    <name type="scientific">Rubripirellula tenax</name>
    <dbReference type="NCBI Taxonomy" id="2528015"/>
    <lineage>
        <taxon>Bacteria</taxon>
        <taxon>Pseudomonadati</taxon>
        <taxon>Planctomycetota</taxon>
        <taxon>Planctomycetia</taxon>
        <taxon>Pirellulales</taxon>
        <taxon>Pirellulaceae</taxon>
        <taxon>Rubripirellula</taxon>
    </lineage>
</organism>
<dbReference type="AlphaFoldDB" id="A0A5C6FE34"/>
<evidence type="ECO:0000259" key="2">
    <source>
        <dbReference type="Pfam" id="PF13579"/>
    </source>
</evidence>
<dbReference type="InterPro" id="IPR028098">
    <property type="entry name" value="Glyco_trans_4-like_N"/>
</dbReference>
<dbReference type="RefSeq" id="WP_146455366.1">
    <property type="nucleotide sequence ID" value="NZ_SJPW01000002.1"/>
</dbReference>
<comment type="caution">
    <text evidence="3">The sequence shown here is derived from an EMBL/GenBank/DDBJ whole genome shotgun (WGS) entry which is preliminary data.</text>
</comment>
<name>A0A5C6FE34_9BACT</name>
<keyword evidence="4" id="KW-1185">Reference proteome</keyword>
<evidence type="ECO:0000259" key="1">
    <source>
        <dbReference type="Pfam" id="PF00534"/>
    </source>
</evidence>
<dbReference type="InterPro" id="IPR001296">
    <property type="entry name" value="Glyco_trans_1"/>
</dbReference>
<evidence type="ECO:0000313" key="3">
    <source>
        <dbReference type="EMBL" id="TWU58454.1"/>
    </source>
</evidence>
<gene>
    <name evidence="3" type="primary">epsD_1</name>
    <name evidence="3" type="ORF">Poly51_12320</name>
</gene>
<dbReference type="InterPro" id="IPR050194">
    <property type="entry name" value="Glycosyltransferase_grp1"/>
</dbReference>
<accession>A0A5C6FE34</accession>
<sequence>MEANPKIAAISPWIGQTSNVWMHRQFAQLADQLTTIFTWESHNEDQFPLPDTDIRFVPDAFANPLRGLPRTLDSMLSPRTGGTRFGSRFDRWFTRQLVGCGAQAVLGQFGHYGMLAEVACRKIGVPVFAHFHGHDLSARLRRKRYRTSLESHWHDFAGKIVVATYQQNYLLEHGHEPDSVALIPCGAPTRSIAAQADTIRSSQPIDRNVFTFLFVGRLVEKKDPLSMLRSFERCWQERPEVRLRIVGAGPLEAQCHQWVADRSPAFANAITFLGAMSPKNVIKEMATANALAQHSRTASDGDMEGWPVSIAEAMAASLPIIATRHAGIVDQVGEGDNGYLCNEGDWETMAKDMTVLVSDRELADRMSRQSLKRAMGFDSADQIEKLRHFINDRVAHRSQRRRAA</sequence>